<dbReference type="Proteomes" id="UP000077787">
    <property type="component" value="Chromosome"/>
</dbReference>
<feature type="domain" description="DUF4142" evidence="3">
    <location>
        <begin position="30"/>
        <end position="164"/>
    </location>
</feature>
<dbReference type="RefSeq" id="WP_064481728.1">
    <property type="nucleotide sequence ID" value="NZ_CP015641.1"/>
</dbReference>
<feature type="signal peptide" evidence="2">
    <location>
        <begin position="1"/>
        <end position="26"/>
    </location>
</feature>
<keyword evidence="2" id="KW-0732">Signal</keyword>
<dbReference type="Gene3D" id="1.20.1260.10">
    <property type="match status" value="1"/>
</dbReference>
<organism evidence="4 5">
    <name type="scientific">Stutzerimonas stutzeri</name>
    <name type="common">Pseudomonas stutzeri</name>
    <dbReference type="NCBI Taxonomy" id="316"/>
    <lineage>
        <taxon>Bacteria</taxon>
        <taxon>Pseudomonadati</taxon>
        <taxon>Pseudomonadota</taxon>
        <taxon>Gammaproteobacteria</taxon>
        <taxon>Pseudomonadales</taxon>
        <taxon>Pseudomonadaceae</taxon>
        <taxon>Stutzerimonas</taxon>
    </lineage>
</organism>
<accession>A0A172WSF5</accession>
<evidence type="ECO:0000313" key="4">
    <source>
        <dbReference type="EMBL" id="ANF26225.1"/>
    </source>
</evidence>
<evidence type="ECO:0000256" key="2">
    <source>
        <dbReference type="SAM" id="SignalP"/>
    </source>
</evidence>
<sequence length="172" mass="19156">MNRTTKTFFSGTAALLLSVAANFALAAEGENFVDEASAKGIAEIEAAKLAMSESKSEDIKTFAQKMIDDHTKSNQKLAELARQHEDLEMSDDATLMDQAKAMILELREGENFDEAYANNQVVAHEQTIELYREYAKNGENPELKKYAESTLNTLEQHLNKAQELASKHGEQQ</sequence>
<dbReference type="EMBL" id="CP015641">
    <property type="protein sequence ID" value="ANF26225.1"/>
    <property type="molecule type" value="Genomic_DNA"/>
</dbReference>
<dbReference type="PANTHER" id="PTHR38593:SF1">
    <property type="entry name" value="BLR2558 PROTEIN"/>
    <property type="match status" value="1"/>
</dbReference>
<protein>
    <submittedName>
        <fullName evidence="4">DUF305 domain-containing protein</fullName>
    </submittedName>
</protein>
<evidence type="ECO:0000256" key="1">
    <source>
        <dbReference type="SAM" id="Coils"/>
    </source>
</evidence>
<evidence type="ECO:0000259" key="3">
    <source>
        <dbReference type="Pfam" id="PF13628"/>
    </source>
</evidence>
<feature type="chain" id="PRO_5008002880" evidence="2">
    <location>
        <begin position="27"/>
        <end position="172"/>
    </location>
</feature>
<dbReference type="PANTHER" id="PTHR38593">
    <property type="entry name" value="BLR2558 PROTEIN"/>
    <property type="match status" value="1"/>
</dbReference>
<dbReference type="Pfam" id="PF13628">
    <property type="entry name" value="DUF4142"/>
    <property type="match status" value="1"/>
</dbReference>
<dbReference type="OrthoDB" id="118677at2"/>
<reference evidence="4 5" key="1">
    <citation type="submission" date="2016-05" db="EMBL/GenBank/DDBJ databases">
        <title>Genome sequence of Pseudomonas stutzeri 273 and identification of the exopolysaccharide biosynthesis locus.</title>
        <authorList>
            <person name="Wu S."/>
            <person name="Sun C."/>
        </authorList>
    </citation>
    <scope>NUCLEOTIDE SEQUENCE [LARGE SCALE GENOMIC DNA]</scope>
    <source>
        <strain evidence="4 5">273</strain>
    </source>
</reference>
<gene>
    <name evidence="4" type="ORF">PS273GM_14225</name>
</gene>
<feature type="coiled-coil region" evidence="1">
    <location>
        <begin position="144"/>
        <end position="171"/>
    </location>
</feature>
<keyword evidence="1" id="KW-0175">Coiled coil</keyword>
<proteinExistence type="predicted"/>
<dbReference type="AlphaFoldDB" id="A0A172WSF5"/>
<dbReference type="InterPro" id="IPR012347">
    <property type="entry name" value="Ferritin-like"/>
</dbReference>
<dbReference type="InterPro" id="IPR025419">
    <property type="entry name" value="DUF4142"/>
</dbReference>
<name>A0A172WSF5_STUST</name>
<evidence type="ECO:0000313" key="5">
    <source>
        <dbReference type="Proteomes" id="UP000077787"/>
    </source>
</evidence>